<reference evidence="13 14" key="2">
    <citation type="submission" date="2020-07" db="EMBL/GenBank/DDBJ databases">
        <title>Genome assembly of wild tea tree DASZ reveals pedigree and selection history of tea varieties.</title>
        <authorList>
            <person name="Zhang W."/>
        </authorList>
    </citation>
    <scope>NUCLEOTIDE SEQUENCE [LARGE SCALE GENOMIC DNA]</scope>
    <source>
        <strain evidence="14">cv. G240</strain>
        <tissue evidence="13">Leaf</tissue>
    </source>
</reference>
<feature type="region of interest" description="Disordered" evidence="11">
    <location>
        <begin position="1"/>
        <end position="29"/>
    </location>
</feature>
<accession>A0A7J7HCP1</accession>
<evidence type="ECO:0000313" key="14">
    <source>
        <dbReference type="Proteomes" id="UP000593564"/>
    </source>
</evidence>
<dbReference type="PANTHER" id="PTHR11085">
    <property type="entry name" value="NAD-DEPENDENT PROTEIN DEACYLASE SIRTUIN-5, MITOCHONDRIAL-RELATED"/>
    <property type="match status" value="1"/>
</dbReference>
<keyword evidence="14" id="KW-1185">Reference proteome</keyword>
<evidence type="ECO:0000256" key="6">
    <source>
        <dbReference type="ARBA" id="ARBA00022833"/>
    </source>
</evidence>
<comment type="subcellular location">
    <subcellularLocation>
        <location evidence="2">Nucleus</location>
    </subcellularLocation>
</comment>
<dbReference type="SUPFAM" id="SSF52467">
    <property type="entry name" value="DHS-like NAD/FAD-binding domain"/>
    <property type="match status" value="1"/>
</dbReference>
<organism evidence="13 14">
    <name type="scientific">Camellia sinensis</name>
    <name type="common">Tea plant</name>
    <name type="synonym">Thea sinensis</name>
    <dbReference type="NCBI Taxonomy" id="4442"/>
    <lineage>
        <taxon>Eukaryota</taxon>
        <taxon>Viridiplantae</taxon>
        <taxon>Streptophyta</taxon>
        <taxon>Embryophyta</taxon>
        <taxon>Tracheophyta</taxon>
        <taxon>Spermatophyta</taxon>
        <taxon>Magnoliopsida</taxon>
        <taxon>eudicotyledons</taxon>
        <taxon>Gunneridae</taxon>
        <taxon>Pentapetalae</taxon>
        <taxon>asterids</taxon>
        <taxon>Ericales</taxon>
        <taxon>Theaceae</taxon>
        <taxon>Camellia</taxon>
    </lineage>
</organism>
<evidence type="ECO:0000256" key="2">
    <source>
        <dbReference type="ARBA" id="ARBA00004123"/>
    </source>
</evidence>
<dbReference type="GO" id="GO:0070403">
    <property type="term" value="F:NAD+ binding"/>
    <property type="evidence" value="ECO:0007669"/>
    <property type="project" value="InterPro"/>
</dbReference>
<dbReference type="EMBL" id="JACBKZ010000005">
    <property type="protein sequence ID" value="KAF5949576.1"/>
    <property type="molecule type" value="Genomic_DNA"/>
</dbReference>
<evidence type="ECO:0000259" key="12">
    <source>
        <dbReference type="PROSITE" id="PS50305"/>
    </source>
</evidence>
<dbReference type="GO" id="GO:0017136">
    <property type="term" value="F:histone deacetylase activity, NAD-dependent"/>
    <property type="evidence" value="ECO:0007669"/>
    <property type="project" value="TreeGrafter"/>
</dbReference>
<proteinExistence type="inferred from homology"/>
<dbReference type="InterPro" id="IPR029035">
    <property type="entry name" value="DHS-like_NAD/FAD-binding_dom"/>
</dbReference>
<evidence type="ECO:0000256" key="3">
    <source>
        <dbReference type="ARBA" id="ARBA00012928"/>
    </source>
</evidence>
<comment type="cofactor">
    <cofactor evidence="1">
        <name>Zn(2+)</name>
        <dbReference type="ChEBI" id="CHEBI:29105"/>
    </cofactor>
</comment>
<dbReference type="Gene3D" id="3.40.50.1220">
    <property type="entry name" value="TPP-binding domain"/>
    <property type="match status" value="1"/>
</dbReference>
<evidence type="ECO:0000256" key="5">
    <source>
        <dbReference type="ARBA" id="ARBA00022723"/>
    </source>
</evidence>
<dbReference type="Proteomes" id="UP000593564">
    <property type="component" value="Unassembled WGS sequence"/>
</dbReference>
<evidence type="ECO:0000256" key="8">
    <source>
        <dbReference type="ARBA" id="ARBA00023242"/>
    </source>
</evidence>
<protein>
    <recommendedName>
        <fullName evidence="3">protein acetyllysine N-acetyltransferase</fullName>
        <ecNumber evidence="3">2.3.1.286</ecNumber>
    </recommendedName>
</protein>
<dbReference type="GO" id="GO:0003714">
    <property type="term" value="F:transcription corepressor activity"/>
    <property type="evidence" value="ECO:0007669"/>
    <property type="project" value="TreeGrafter"/>
</dbReference>
<keyword evidence="5 10" id="KW-0479">Metal-binding</keyword>
<dbReference type="GO" id="GO:0000122">
    <property type="term" value="P:negative regulation of transcription by RNA polymerase II"/>
    <property type="evidence" value="ECO:0007669"/>
    <property type="project" value="TreeGrafter"/>
</dbReference>
<dbReference type="AlphaFoldDB" id="A0A7J7HCP1"/>
<keyword evidence="4" id="KW-0808">Transferase</keyword>
<feature type="binding site" evidence="10">
    <location>
        <position position="130"/>
    </location>
    <ligand>
        <name>Zn(2+)</name>
        <dbReference type="ChEBI" id="CHEBI:29105"/>
    </ligand>
</feature>
<feature type="domain" description="Deacetylase sirtuin-type" evidence="12">
    <location>
        <begin position="1"/>
        <end position="184"/>
    </location>
</feature>
<dbReference type="InterPro" id="IPR050134">
    <property type="entry name" value="NAD-dep_sirtuin_deacylases"/>
</dbReference>
<evidence type="ECO:0000256" key="9">
    <source>
        <dbReference type="ARBA" id="ARBA00038170"/>
    </source>
</evidence>
<dbReference type="Pfam" id="PF02146">
    <property type="entry name" value="SIR2"/>
    <property type="match status" value="1"/>
</dbReference>
<dbReference type="GO" id="GO:0005634">
    <property type="term" value="C:nucleus"/>
    <property type="evidence" value="ECO:0007669"/>
    <property type="project" value="UniProtKB-SubCell"/>
</dbReference>
<dbReference type="PROSITE" id="PS50305">
    <property type="entry name" value="SIRTUIN"/>
    <property type="match status" value="1"/>
</dbReference>
<feature type="binding site" evidence="10">
    <location>
        <position position="155"/>
    </location>
    <ligand>
        <name>Zn(2+)</name>
        <dbReference type="ChEBI" id="CHEBI:29105"/>
    </ligand>
</feature>
<feature type="binding site" evidence="10">
    <location>
        <position position="133"/>
    </location>
    <ligand>
        <name>Zn(2+)</name>
        <dbReference type="ChEBI" id="CHEBI:29105"/>
    </ligand>
</feature>
<comment type="caution">
    <text evidence="13">The sequence shown here is derived from an EMBL/GenBank/DDBJ whole genome shotgun (WGS) entry which is preliminary data.</text>
</comment>
<keyword evidence="7" id="KW-0520">NAD</keyword>
<gene>
    <name evidence="13" type="ORF">HYC85_011569</name>
</gene>
<evidence type="ECO:0000256" key="11">
    <source>
        <dbReference type="SAM" id="MobiDB-lite"/>
    </source>
</evidence>
<keyword evidence="8" id="KW-0539">Nucleus</keyword>
<dbReference type="PANTHER" id="PTHR11085:SF12">
    <property type="entry name" value="NAD-DEPENDENT PROTEIN DEACYLASE SIRTUIN-6"/>
    <property type="match status" value="1"/>
</dbReference>
<keyword evidence="6 10" id="KW-0862">Zinc</keyword>
<feature type="binding site" evidence="10">
    <location>
        <position position="160"/>
    </location>
    <ligand>
        <name>Zn(2+)</name>
        <dbReference type="ChEBI" id="CHEBI:29105"/>
    </ligand>
</feature>
<dbReference type="GO" id="GO:0046872">
    <property type="term" value="F:metal ion binding"/>
    <property type="evidence" value="ECO:0007669"/>
    <property type="project" value="UniProtKB-KW"/>
</dbReference>
<feature type="active site" description="Proton acceptor" evidence="10">
    <location>
        <position position="122"/>
    </location>
</feature>
<dbReference type="EC" id="2.3.1.286" evidence="3"/>
<evidence type="ECO:0000256" key="10">
    <source>
        <dbReference type="PROSITE-ProRule" id="PRU00236"/>
    </source>
</evidence>
<evidence type="ECO:0000313" key="13">
    <source>
        <dbReference type="EMBL" id="KAF5949576.1"/>
    </source>
</evidence>
<evidence type="ECO:0000256" key="7">
    <source>
        <dbReference type="ARBA" id="ARBA00023027"/>
    </source>
</evidence>
<dbReference type="InterPro" id="IPR003000">
    <property type="entry name" value="Sirtuin"/>
</dbReference>
<name>A0A7J7HCP1_CAMSI</name>
<dbReference type="InterPro" id="IPR026590">
    <property type="entry name" value="Ssirtuin_cat_dom"/>
</dbReference>
<sequence length="184" mass="20620">MQNQSEQKDEDKAPNKEDEDAARRTGRLCGQAAATAASLESLLRRDEKVNVELGLVAAEARVREGKSLPETPLPFHRAMPSMTHMALVELERVGILKFVISQNIDGLHLRSGIPREKLSELHGNAFMELCPSCGVEYFRDFEVETIGLKETPRSCSSYDCGARLKDTVVDWEVLISCVDWLHYC</sequence>
<evidence type="ECO:0000256" key="1">
    <source>
        <dbReference type="ARBA" id="ARBA00001947"/>
    </source>
</evidence>
<feature type="compositionally biased region" description="Basic and acidic residues" evidence="11">
    <location>
        <begin position="1"/>
        <end position="16"/>
    </location>
</feature>
<evidence type="ECO:0000256" key="4">
    <source>
        <dbReference type="ARBA" id="ARBA00022679"/>
    </source>
</evidence>
<dbReference type="FunFam" id="2.20.28.200:FF:000003">
    <property type="entry name" value="NAD-dependent protein deacetylase SRT1"/>
    <property type="match status" value="1"/>
</dbReference>
<reference evidence="14" key="1">
    <citation type="journal article" date="2020" name="Nat. Commun.">
        <title>Genome assembly of wild tea tree DASZ reveals pedigree and selection history of tea varieties.</title>
        <authorList>
            <person name="Zhang W."/>
            <person name="Zhang Y."/>
            <person name="Qiu H."/>
            <person name="Guo Y."/>
            <person name="Wan H."/>
            <person name="Zhang X."/>
            <person name="Scossa F."/>
            <person name="Alseekh S."/>
            <person name="Zhang Q."/>
            <person name="Wang P."/>
            <person name="Xu L."/>
            <person name="Schmidt M.H."/>
            <person name="Jia X."/>
            <person name="Li D."/>
            <person name="Zhu A."/>
            <person name="Guo F."/>
            <person name="Chen W."/>
            <person name="Ni D."/>
            <person name="Usadel B."/>
            <person name="Fernie A.R."/>
            <person name="Wen W."/>
        </authorList>
    </citation>
    <scope>NUCLEOTIDE SEQUENCE [LARGE SCALE GENOMIC DNA]</scope>
    <source>
        <strain evidence="14">cv. G240</strain>
    </source>
</reference>
<comment type="similarity">
    <text evidence="9">Belongs to the sirtuin family. Class IV subfamily.</text>
</comment>